<dbReference type="EMBL" id="CM056813">
    <property type="protein sequence ID" value="KAJ8642347.1"/>
    <property type="molecule type" value="Genomic_DNA"/>
</dbReference>
<gene>
    <name evidence="1" type="ORF">MRB53_019041</name>
</gene>
<evidence type="ECO:0000313" key="1">
    <source>
        <dbReference type="EMBL" id="KAJ8642347.1"/>
    </source>
</evidence>
<proteinExistence type="predicted"/>
<dbReference type="Proteomes" id="UP001234297">
    <property type="component" value="Chromosome 5"/>
</dbReference>
<protein>
    <submittedName>
        <fullName evidence="1">Uncharacterized protein</fullName>
    </submittedName>
</protein>
<reference evidence="1 2" key="1">
    <citation type="journal article" date="2022" name="Hortic Res">
        <title>A haplotype resolved chromosomal level avocado genome allows analysis of novel avocado genes.</title>
        <authorList>
            <person name="Nath O."/>
            <person name="Fletcher S.J."/>
            <person name="Hayward A."/>
            <person name="Shaw L.M."/>
            <person name="Masouleh A.K."/>
            <person name="Furtado A."/>
            <person name="Henry R.J."/>
            <person name="Mitter N."/>
        </authorList>
    </citation>
    <scope>NUCLEOTIDE SEQUENCE [LARGE SCALE GENOMIC DNA]</scope>
    <source>
        <strain evidence="2">cv. Hass</strain>
    </source>
</reference>
<name>A0ACC2MB13_PERAE</name>
<accession>A0ACC2MB13</accession>
<comment type="caution">
    <text evidence="1">The sequence shown here is derived from an EMBL/GenBank/DDBJ whole genome shotgun (WGS) entry which is preliminary data.</text>
</comment>
<organism evidence="1 2">
    <name type="scientific">Persea americana</name>
    <name type="common">Avocado</name>
    <dbReference type="NCBI Taxonomy" id="3435"/>
    <lineage>
        <taxon>Eukaryota</taxon>
        <taxon>Viridiplantae</taxon>
        <taxon>Streptophyta</taxon>
        <taxon>Embryophyta</taxon>
        <taxon>Tracheophyta</taxon>
        <taxon>Spermatophyta</taxon>
        <taxon>Magnoliopsida</taxon>
        <taxon>Magnoliidae</taxon>
        <taxon>Laurales</taxon>
        <taxon>Lauraceae</taxon>
        <taxon>Persea</taxon>
    </lineage>
</organism>
<sequence length="188" mass="21406">MATVLGLYCTDIVSKIKPWDLRLILLVIGSEHNVMTSSNVHRCGNHAFNQSQSQGAFNLNVLQFKLNFALHPSDSDLTYLFTCGKSEKDRETLKKFTSSASRISSPSPNRKGESTGGWQWLLQHLRNWLLALLTVKGKRVHFVKTVIREVFPAKRKLGTHKRAKKKREEMSNVLRKMRSAGVSEKKKQ</sequence>
<keyword evidence="2" id="KW-1185">Reference proteome</keyword>
<evidence type="ECO:0000313" key="2">
    <source>
        <dbReference type="Proteomes" id="UP001234297"/>
    </source>
</evidence>